<name>A0A0C3BZ81_HEBCY</name>
<protein>
    <submittedName>
        <fullName evidence="1">Glycoside hydrolase family 71 protein</fullName>
    </submittedName>
</protein>
<accession>A0A0C3BZ81</accession>
<dbReference type="OrthoDB" id="3257981at2759"/>
<proteinExistence type="predicted"/>
<gene>
    <name evidence="1" type="ORF">M413DRAFT_283534</name>
</gene>
<dbReference type="InterPro" id="IPR005197">
    <property type="entry name" value="Glyco_hydro_71"/>
</dbReference>
<dbReference type="Proteomes" id="UP000053424">
    <property type="component" value="Unassembled WGS sequence"/>
</dbReference>
<dbReference type="HOGENOM" id="CLU_019141_4_0_1"/>
<dbReference type="GO" id="GO:0051118">
    <property type="term" value="F:glucan endo-1,3-alpha-glucosidase activity"/>
    <property type="evidence" value="ECO:0007669"/>
    <property type="project" value="InterPro"/>
</dbReference>
<evidence type="ECO:0000313" key="1">
    <source>
        <dbReference type="EMBL" id="KIM36756.1"/>
    </source>
</evidence>
<organism evidence="1 2">
    <name type="scientific">Hebeloma cylindrosporum</name>
    <dbReference type="NCBI Taxonomy" id="76867"/>
    <lineage>
        <taxon>Eukaryota</taxon>
        <taxon>Fungi</taxon>
        <taxon>Dikarya</taxon>
        <taxon>Basidiomycota</taxon>
        <taxon>Agaricomycotina</taxon>
        <taxon>Agaricomycetes</taxon>
        <taxon>Agaricomycetidae</taxon>
        <taxon>Agaricales</taxon>
        <taxon>Agaricineae</taxon>
        <taxon>Hymenogastraceae</taxon>
        <taxon>Hebeloma</taxon>
    </lineage>
</organism>
<dbReference type="Gene3D" id="3.20.20.80">
    <property type="entry name" value="Glycosidases"/>
    <property type="match status" value="1"/>
</dbReference>
<reference evidence="1 2" key="1">
    <citation type="submission" date="2014-04" db="EMBL/GenBank/DDBJ databases">
        <authorList>
            <consortium name="DOE Joint Genome Institute"/>
            <person name="Kuo A."/>
            <person name="Gay G."/>
            <person name="Dore J."/>
            <person name="Kohler A."/>
            <person name="Nagy L.G."/>
            <person name="Floudas D."/>
            <person name="Copeland A."/>
            <person name="Barry K.W."/>
            <person name="Cichocki N."/>
            <person name="Veneault-Fourrey C."/>
            <person name="LaButti K."/>
            <person name="Lindquist E.A."/>
            <person name="Lipzen A."/>
            <person name="Lundell T."/>
            <person name="Morin E."/>
            <person name="Murat C."/>
            <person name="Sun H."/>
            <person name="Tunlid A."/>
            <person name="Henrissat B."/>
            <person name="Grigoriev I.V."/>
            <person name="Hibbett D.S."/>
            <person name="Martin F."/>
            <person name="Nordberg H.P."/>
            <person name="Cantor M.N."/>
            <person name="Hua S.X."/>
        </authorList>
    </citation>
    <scope>NUCLEOTIDE SEQUENCE [LARGE SCALE GENOMIC DNA]</scope>
    <source>
        <strain evidence="2">h7</strain>
    </source>
</reference>
<sequence length="417" mass="47553">MVGNTYPYTIDDWLEDIKLAASHEIDGFVLNVGREDWQRQRSADCFAATKRLPESTSFKLFFSFDMTSVPGNSTGDVQLFRNYLSEHYQSPRMFRHPTTGGLVVSTFSGENSTFGQSSMEDGWAYLKNELNKITPIHFIPSFFINPTRYPSISAMDGGFNWNGGWPIQLNAGMPRDQIEDAVLDSDLVHIRNLKGGRNFMAAVSPWFFTHYGPDSWNKNWIYRGDDLLFVRRWEQLINWRECVDMAQIISWNDYGESHYIGPIKGAQPNSQAWVDGYPHTAWLHLNRYFAVAFKTGQYPAITKDQIFLWARPHPKDAVSADRVPRPNNWQLADDKAWMVVFATSAATVEAYTTDDSKQTFEVKAGMTKLSFPLKPDGGMKATMIRSNKVVTECNPIAYRFESRPGVYNFNVCVAMSP</sequence>
<dbReference type="Pfam" id="PF03659">
    <property type="entry name" value="Glyco_hydro_71"/>
    <property type="match status" value="1"/>
</dbReference>
<reference evidence="2" key="2">
    <citation type="submission" date="2015-01" db="EMBL/GenBank/DDBJ databases">
        <title>Evolutionary Origins and Diversification of the Mycorrhizal Mutualists.</title>
        <authorList>
            <consortium name="DOE Joint Genome Institute"/>
            <consortium name="Mycorrhizal Genomics Consortium"/>
            <person name="Kohler A."/>
            <person name="Kuo A."/>
            <person name="Nagy L.G."/>
            <person name="Floudas D."/>
            <person name="Copeland A."/>
            <person name="Barry K.W."/>
            <person name="Cichocki N."/>
            <person name="Veneault-Fourrey C."/>
            <person name="LaButti K."/>
            <person name="Lindquist E.A."/>
            <person name="Lipzen A."/>
            <person name="Lundell T."/>
            <person name="Morin E."/>
            <person name="Murat C."/>
            <person name="Riley R."/>
            <person name="Ohm R."/>
            <person name="Sun H."/>
            <person name="Tunlid A."/>
            <person name="Henrissat B."/>
            <person name="Grigoriev I.V."/>
            <person name="Hibbett D.S."/>
            <person name="Martin F."/>
        </authorList>
    </citation>
    <scope>NUCLEOTIDE SEQUENCE [LARGE SCALE GENOMIC DNA]</scope>
    <source>
        <strain evidence="2">h7</strain>
    </source>
</reference>
<dbReference type="STRING" id="686832.A0A0C3BZ81"/>
<dbReference type="EMBL" id="KN831802">
    <property type="protein sequence ID" value="KIM36756.1"/>
    <property type="molecule type" value="Genomic_DNA"/>
</dbReference>
<keyword evidence="2" id="KW-1185">Reference proteome</keyword>
<dbReference type="CDD" id="cd11577">
    <property type="entry name" value="GH71"/>
    <property type="match status" value="1"/>
</dbReference>
<evidence type="ECO:0000313" key="2">
    <source>
        <dbReference type="Proteomes" id="UP000053424"/>
    </source>
</evidence>
<keyword evidence="1" id="KW-0378">Hydrolase</keyword>
<dbReference type="AlphaFoldDB" id="A0A0C3BZ81"/>